<evidence type="ECO:0000313" key="3">
    <source>
        <dbReference type="Proteomes" id="UP000293360"/>
    </source>
</evidence>
<dbReference type="EMBL" id="QJNU01000142">
    <property type="protein sequence ID" value="RYP06118.1"/>
    <property type="molecule type" value="Genomic_DNA"/>
</dbReference>
<evidence type="ECO:0000256" key="1">
    <source>
        <dbReference type="SAM" id="MobiDB-lite"/>
    </source>
</evidence>
<proteinExistence type="predicted"/>
<keyword evidence="3" id="KW-1185">Reference proteome</keyword>
<sequence>MIDSTHCSLNGAFYDTEDNNNDSDGENLGDNAERLKSGLAGHDASSSSCAKDDAACGSDDADEVLDDALDFVIEIKHNEASIVSIIS</sequence>
<feature type="region of interest" description="Disordered" evidence="1">
    <location>
        <begin position="1"/>
        <end position="47"/>
    </location>
</feature>
<evidence type="ECO:0000313" key="2">
    <source>
        <dbReference type="EMBL" id="RYP06118.1"/>
    </source>
</evidence>
<comment type="caution">
    <text evidence="2">The sequence shown here is derived from an EMBL/GenBank/DDBJ whole genome shotgun (WGS) entry which is preliminary data.</text>
</comment>
<feature type="compositionally biased region" description="Acidic residues" evidence="1">
    <location>
        <begin position="15"/>
        <end position="27"/>
    </location>
</feature>
<gene>
    <name evidence="2" type="ORF">DL764_003340</name>
</gene>
<dbReference type="Proteomes" id="UP000293360">
    <property type="component" value="Unassembled WGS sequence"/>
</dbReference>
<dbReference type="AlphaFoldDB" id="A0A4Q4THK9"/>
<reference evidence="2 3" key="1">
    <citation type="submission" date="2018-06" db="EMBL/GenBank/DDBJ databases">
        <title>Complete Genomes of Monosporascus.</title>
        <authorList>
            <person name="Robinson A.J."/>
            <person name="Natvig D.O."/>
        </authorList>
    </citation>
    <scope>NUCLEOTIDE SEQUENCE [LARGE SCALE GENOMIC DNA]</scope>
    <source>
        <strain evidence="2 3">CBS 110550</strain>
    </source>
</reference>
<protein>
    <submittedName>
        <fullName evidence="2">Uncharacterized protein</fullName>
    </submittedName>
</protein>
<name>A0A4Q4THK9_9PEZI</name>
<accession>A0A4Q4THK9</accession>
<organism evidence="2 3">
    <name type="scientific">Monosporascus ibericus</name>
    <dbReference type="NCBI Taxonomy" id="155417"/>
    <lineage>
        <taxon>Eukaryota</taxon>
        <taxon>Fungi</taxon>
        <taxon>Dikarya</taxon>
        <taxon>Ascomycota</taxon>
        <taxon>Pezizomycotina</taxon>
        <taxon>Sordariomycetes</taxon>
        <taxon>Xylariomycetidae</taxon>
        <taxon>Xylariales</taxon>
        <taxon>Xylariales incertae sedis</taxon>
        <taxon>Monosporascus</taxon>
    </lineage>
</organism>